<evidence type="ECO:0000313" key="6">
    <source>
        <dbReference type="EMBL" id="GAA96156.1"/>
    </source>
</evidence>
<dbReference type="EMBL" id="BABT02000076">
    <property type="protein sequence ID" value="GAA96156.1"/>
    <property type="molecule type" value="Genomic_DNA"/>
</dbReference>
<proteinExistence type="inferred from homology"/>
<keyword evidence="7" id="KW-1185">Reference proteome</keyword>
<feature type="region of interest" description="Disordered" evidence="5">
    <location>
        <begin position="247"/>
        <end position="272"/>
    </location>
</feature>
<dbReference type="OrthoDB" id="275000at2759"/>
<dbReference type="InterPro" id="IPR000456">
    <property type="entry name" value="Ribosomal_bL17"/>
</dbReference>
<gene>
    <name evidence="6" type="primary">Mo02817</name>
    <name evidence="6" type="ORF">E5Q_02817</name>
</gene>
<dbReference type="SUPFAM" id="SSF64263">
    <property type="entry name" value="Prokaryotic ribosomal protein L17"/>
    <property type="match status" value="1"/>
</dbReference>
<keyword evidence="3 4" id="KW-0687">Ribonucleoprotein</keyword>
<dbReference type="InterPro" id="IPR036373">
    <property type="entry name" value="Ribosomal_bL17_sf"/>
</dbReference>
<evidence type="ECO:0008006" key="8">
    <source>
        <dbReference type="Google" id="ProtNLM"/>
    </source>
</evidence>
<evidence type="ECO:0000256" key="5">
    <source>
        <dbReference type="SAM" id="MobiDB-lite"/>
    </source>
</evidence>
<reference evidence="6 7" key="1">
    <citation type="journal article" date="2011" name="J. Gen. Appl. Microbiol.">
        <title>Draft genome sequencing of the enigmatic basidiomycete Mixia osmundae.</title>
        <authorList>
            <person name="Nishida H."/>
            <person name="Nagatsuka Y."/>
            <person name="Sugiyama J."/>
        </authorList>
    </citation>
    <scope>NUCLEOTIDE SEQUENCE [LARGE SCALE GENOMIC DNA]</scope>
    <source>
        <strain evidence="7">CBS 9802 / IAM 14324 / JCM 22182 / KY 12970</strain>
    </source>
</reference>
<reference evidence="6 7" key="2">
    <citation type="journal article" date="2012" name="Open Biol.">
        <title>Characteristics of nucleosomes and linker DNA regions on the genome of the basidiomycete Mixia osmundae revealed by mono- and dinucleosome mapping.</title>
        <authorList>
            <person name="Nishida H."/>
            <person name="Kondo S."/>
            <person name="Matsumoto T."/>
            <person name="Suzuki Y."/>
            <person name="Yoshikawa H."/>
            <person name="Taylor T.D."/>
            <person name="Sugiyama J."/>
        </authorList>
    </citation>
    <scope>NUCLEOTIDE SEQUENCE [LARGE SCALE GENOMIC DNA]</scope>
    <source>
        <strain evidence="7">CBS 9802 / IAM 14324 / JCM 22182 / KY 12970</strain>
    </source>
</reference>
<dbReference type="STRING" id="764103.G7DZZ6"/>
<dbReference type="GO" id="GO:0003735">
    <property type="term" value="F:structural constituent of ribosome"/>
    <property type="evidence" value="ECO:0007669"/>
    <property type="project" value="InterPro"/>
</dbReference>
<feature type="region of interest" description="Disordered" evidence="5">
    <location>
        <begin position="308"/>
        <end position="342"/>
    </location>
</feature>
<dbReference type="NCBIfam" id="TIGR00059">
    <property type="entry name" value="L17"/>
    <property type="match status" value="1"/>
</dbReference>
<evidence type="ECO:0000313" key="7">
    <source>
        <dbReference type="Proteomes" id="UP000009131"/>
    </source>
</evidence>
<dbReference type="eggNOG" id="KOG3280">
    <property type="taxonomic scope" value="Eukaryota"/>
</dbReference>
<dbReference type="AlphaFoldDB" id="G7DZZ6"/>
<dbReference type="Gene3D" id="3.90.1030.10">
    <property type="entry name" value="Ribosomal protein L17"/>
    <property type="match status" value="1"/>
</dbReference>
<evidence type="ECO:0000256" key="1">
    <source>
        <dbReference type="ARBA" id="ARBA00008777"/>
    </source>
</evidence>
<comment type="caution">
    <text evidence="6">The sequence shown here is derived from an EMBL/GenBank/DDBJ whole genome shotgun (WGS) entry which is preliminary data.</text>
</comment>
<sequence>MRHRLGNSSLGRMTQHRLLMLRNMVSSLIEHEQIKTTVPKARQCQRMAEKFITLARQQSAPAHVVARGMLMSTERTVPKLFKELAVRYADRPGGYTRIHLYGNRLGDHAPHAILEFVDGPKDLLFAQTALTLGHELALKALAGNRQGLFWRQSRVPLGELETLAPGAARQAAVIARYEPLGLRKYTLWNLGKIFKFRDPKEILELEQRARDHFDVSLARAHQEPVDAKDAMLSTVLRGHEIGADAKRNNLDKREYPVRKRAGRSGDAYNEPPYQADALDLLQPKAAPKQLSDQSREIIRMLSQIGQGEIGSDGLPDFTAPDAAEPARPMLESGRPARAEARA</sequence>
<dbReference type="RefSeq" id="XP_014570778.1">
    <property type="nucleotide sequence ID" value="XM_014715292.1"/>
</dbReference>
<protein>
    <recommendedName>
        <fullName evidence="8">Ribosomal protein L17</fullName>
    </recommendedName>
</protein>
<dbReference type="PANTHER" id="PTHR14413:SF16">
    <property type="entry name" value="LARGE RIBOSOMAL SUBUNIT PROTEIN BL17M"/>
    <property type="match status" value="1"/>
</dbReference>
<keyword evidence="2 4" id="KW-0689">Ribosomal protein</keyword>
<dbReference type="HOGENOM" id="CLU_074407_1_4_1"/>
<evidence type="ECO:0000256" key="4">
    <source>
        <dbReference type="RuleBase" id="RU000660"/>
    </source>
</evidence>
<name>G7DZZ6_MIXOS</name>
<dbReference type="InParanoid" id="G7DZZ6"/>
<dbReference type="GO" id="GO:0006412">
    <property type="term" value="P:translation"/>
    <property type="evidence" value="ECO:0007669"/>
    <property type="project" value="InterPro"/>
</dbReference>
<dbReference type="GO" id="GO:0005762">
    <property type="term" value="C:mitochondrial large ribosomal subunit"/>
    <property type="evidence" value="ECO:0007669"/>
    <property type="project" value="TreeGrafter"/>
</dbReference>
<evidence type="ECO:0000256" key="2">
    <source>
        <dbReference type="ARBA" id="ARBA00022980"/>
    </source>
</evidence>
<dbReference type="Pfam" id="PF01196">
    <property type="entry name" value="Ribosomal_L17"/>
    <property type="match status" value="1"/>
</dbReference>
<dbReference type="Proteomes" id="UP000009131">
    <property type="component" value="Unassembled WGS sequence"/>
</dbReference>
<evidence type="ECO:0000256" key="3">
    <source>
        <dbReference type="ARBA" id="ARBA00023274"/>
    </source>
</evidence>
<accession>G7DZZ6</accession>
<feature type="compositionally biased region" description="Basic and acidic residues" evidence="5">
    <location>
        <begin position="247"/>
        <end position="257"/>
    </location>
</feature>
<organism evidence="6 7">
    <name type="scientific">Mixia osmundae (strain CBS 9802 / IAM 14324 / JCM 22182 / KY 12970)</name>
    <dbReference type="NCBI Taxonomy" id="764103"/>
    <lineage>
        <taxon>Eukaryota</taxon>
        <taxon>Fungi</taxon>
        <taxon>Dikarya</taxon>
        <taxon>Basidiomycota</taxon>
        <taxon>Pucciniomycotina</taxon>
        <taxon>Mixiomycetes</taxon>
        <taxon>Mixiales</taxon>
        <taxon>Mixiaceae</taxon>
        <taxon>Mixia</taxon>
    </lineage>
</organism>
<comment type="similarity">
    <text evidence="1 4">Belongs to the bacterial ribosomal protein bL17 family.</text>
</comment>
<dbReference type="PANTHER" id="PTHR14413">
    <property type="entry name" value="RIBOSOMAL PROTEIN L17"/>
    <property type="match status" value="1"/>
</dbReference>